<feature type="region of interest" description="Disordered" evidence="1">
    <location>
        <begin position="174"/>
        <end position="245"/>
    </location>
</feature>
<sequence>MVFLTESWFWRGTQSAIFYYASCTPWVEYKYKKKRRKDAARSRKERNDNIIYTQPGFTRQPAPFQTNEEWAQEIVEGPGPPKGWKKDEIWHKHHNRIKLGGIRTRARAETATSSSSRARSEWTAVESPTSSTTQQLPAALIHDASCSVQSIGEQGTKEKIPELRETRSTVLSRDGVCDRDVSPGISSTAVGSRLSPSPDHLRALRPIPSSNTETTGSKRSSFESATSSENKQAAPRPSVERKLSNAMDGIRDTMRAALQPEKWNWIRYERDDEILPNLNEKMKSMWESMKVNVGALSDEAAARLRQIEPQEPVPESEASKWQRGTHPAVNHLHPPIVSQLPYSRQEAKWMLMPAPSADVMMGRRRPDPFTDTNRRALCVIGRAELEEEPKKEVESCAVSSGEESASSEDDVWEPGWAHVQRPQRAHLVRYRQRSVS</sequence>
<name>A0ABR0KFG2_9EURO</name>
<proteinExistence type="predicted"/>
<feature type="compositionally biased region" description="Low complexity" evidence="1">
    <location>
        <begin position="395"/>
        <end position="404"/>
    </location>
</feature>
<accession>A0ABR0KFG2</accession>
<feature type="compositionally biased region" description="Polar residues" evidence="1">
    <location>
        <begin position="208"/>
        <end position="231"/>
    </location>
</feature>
<comment type="caution">
    <text evidence="2">The sequence shown here is derived from an EMBL/GenBank/DDBJ whole genome shotgun (WGS) entry which is preliminary data.</text>
</comment>
<feature type="compositionally biased region" description="Low complexity" evidence="1">
    <location>
        <begin position="109"/>
        <end position="124"/>
    </location>
</feature>
<evidence type="ECO:0000256" key="1">
    <source>
        <dbReference type="SAM" id="MobiDB-lite"/>
    </source>
</evidence>
<dbReference type="Proteomes" id="UP001345013">
    <property type="component" value="Unassembled WGS sequence"/>
</dbReference>
<gene>
    <name evidence="2" type="ORF">LTR24_003598</name>
</gene>
<evidence type="ECO:0000313" key="3">
    <source>
        <dbReference type="Proteomes" id="UP001345013"/>
    </source>
</evidence>
<feature type="compositionally biased region" description="Polar residues" evidence="1">
    <location>
        <begin position="126"/>
        <end position="135"/>
    </location>
</feature>
<evidence type="ECO:0008006" key="4">
    <source>
        <dbReference type="Google" id="ProtNLM"/>
    </source>
</evidence>
<dbReference type="EMBL" id="JAVRRG010000034">
    <property type="protein sequence ID" value="KAK5094443.1"/>
    <property type="molecule type" value="Genomic_DNA"/>
</dbReference>
<organism evidence="2 3">
    <name type="scientific">Lithohypha guttulata</name>
    <dbReference type="NCBI Taxonomy" id="1690604"/>
    <lineage>
        <taxon>Eukaryota</taxon>
        <taxon>Fungi</taxon>
        <taxon>Dikarya</taxon>
        <taxon>Ascomycota</taxon>
        <taxon>Pezizomycotina</taxon>
        <taxon>Eurotiomycetes</taxon>
        <taxon>Chaetothyriomycetidae</taxon>
        <taxon>Chaetothyriales</taxon>
        <taxon>Trichomeriaceae</taxon>
        <taxon>Lithohypha</taxon>
    </lineage>
</organism>
<feature type="region of interest" description="Disordered" evidence="1">
    <location>
        <begin position="386"/>
        <end position="417"/>
    </location>
</feature>
<keyword evidence="3" id="KW-1185">Reference proteome</keyword>
<protein>
    <recommendedName>
        <fullName evidence="4">Nuclear protein MDM1</fullName>
    </recommendedName>
</protein>
<feature type="region of interest" description="Disordered" evidence="1">
    <location>
        <begin position="104"/>
        <end position="135"/>
    </location>
</feature>
<reference evidence="2 3" key="1">
    <citation type="submission" date="2023-08" db="EMBL/GenBank/DDBJ databases">
        <title>Black Yeasts Isolated from many extreme environments.</title>
        <authorList>
            <person name="Coleine C."/>
            <person name="Stajich J.E."/>
            <person name="Selbmann L."/>
        </authorList>
    </citation>
    <scope>NUCLEOTIDE SEQUENCE [LARGE SCALE GENOMIC DNA]</scope>
    <source>
        <strain evidence="2 3">CCFEE 5885</strain>
    </source>
</reference>
<evidence type="ECO:0000313" key="2">
    <source>
        <dbReference type="EMBL" id="KAK5094443.1"/>
    </source>
</evidence>